<dbReference type="InParanoid" id="D6WNQ5"/>
<keyword evidence="2" id="KW-1185">Reference proteome</keyword>
<reference evidence="1 2" key="2">
    <citation type="journal article" date="2010" name="Nucleic Acids Res.">
        <title>BeetleBase in 2010: revisions to provide comprehensive genomic information for Tribolium castaneum.</title>
        <authorList>
            <person name="Kim H.S."/>
            <person name="Murphy T."/>
            <person name="Xia J."/>
            <person name="Caragea D."/>
            <person name="Park Y."/>
            <person name="Beeman R.W."/>
            <person name="Lorenzen M.D."/>
            <person name="Butcher S."/>
            <person name="Manak J.R."/>
            <person name="Brown S.J."/>
        </authorList>
    </citation>
    <scope>GENOME REANNOTATION</scope>
    <source>
        <strain evidence="1 2">Georgia GA2</strain>
    </source>
</reference>
<gene>
    <name evidence="1" type="primary">GLEAN_13854</name>
    <name evidence="1" type="ORF">TcasGA2_TC013854</name>
</gene>
<sequence length="206" mass="23164">MMRLCRVISTIFACLHPDLIDANTGNGKIRKLARNNRTFAGLGCSQRPASIDYNLFTLVYYPPCPLSLAHFTRHPLTHHCTHPAPENGIFSCGNRAEKSKRVQSRRSFPGRIADSNARVTDDCPGSTPDAGGTLLGCDAGRQGRHPESKNRYCSRRTCKIWRWVLQICFLGECAQASGFSIIISRFWMQSNVYRRLETMDKAERGL</sequence>
<name>D6WNQ5_TRICA</name>
<dbReference type="AlphaFoldDB" id="D6WNQ5"/>
<organism evidence="1 2">
    <name type="scientific">Tribolium castaneum</name>
    <name type="common">Red flour beetle</name>
    <dbReference type="NCBI Taxonomy" id="7070"/>
    <lineage>
        <taxon>Eukaryota</taxon>
        <taxon>Metazoa</taxon>
        <taxon>Ecdysozoa</taxon>
        <taxon>Arthropoda</taxon>
        <taxon>Hexapoda</taxon>
        <taxon>Insecta</taxon>
        <taxon>Pterygota</taxon>
        <taxon>Neoptera</taxon>
        <taxon>Endopterygota</taxon>
        <taxon>Coleoptera</taxon>
        <taxon>Polyphaga</taxon>
        <taxon>Cucujiformia</taxon>
        <taxon>Tenebrionidae</taxon>
        <taxon>Tenebrionidae incertae sedis</taxon>
        <taxon>Tribolium</taxon>
    </lineage>
</organism>
<dbReference type="EMBL" id="KQ971342">
    <property type="protein sequence ID" value="EFA03745.1"/>
    <property type="molecule type" value="Genomic_DNA"/>
</dbReference>
<evidence type="ECO:0000313" key="2">
    <source>
        <dbReference type="Proteomes" id="UP000007266"/>
    </source>
</evidence>
<evidence type="ECO:0000313" key="1">
    <source>
        <dbReference type="EMBL" id="EFA03745.1"/>
    </source>
</evidence>
<accession>D6WNQ5</accession>
<dbReference type="Proteomes" id="UP000007266">
    <property type="component" value="Linkage group 5"/>
</dbReference>
<proteinExistence type="predicted"/>
<reference evidence="1 2" key="1">
    <citation type="journal article" date="2008" name="Nature">
        <title>The genome of the model beetle and pest Tribolium castaneum.</title>
        <authorList>
            <consortium name="Tribolium Genome Sequencing Consortium"/>
            <person name="Richards S."/>
            <person name="Gibbs R.A."/>
            <person name="Weinstock G.M."/>
            <person name="Brown S.J."/>
            <person name="Denell R."/>
            <person name="Beeman R.W."/>
            <person name="Gibbs R."/>
            <person name="Beeman R.W."/>
            <person name="Brown S.J."/>
            <person name="Bucher G."/>
            <person name="Friedrich M."/>
            <person name="Grimmelikhuijzen C.J."/>
            <person name="Klingler M."/>
            <person name="Lorenzen M."/>
            <person name="Richards S."/>
            <person name="Roth S."/>
            <person name="Schroder R."/>
            <person name="Tautz D."/>
            <person name="Zdobnov E.M."/>
            <person name="Muzny D."/>
            <person name="Gibbs R.A."/>
            <person name="Weinstock G.M."/>
            <person name="Attaway T."/>
            <person name="Bell S."/>
            <person name="Buhay C.J."/>
            <person name="Chandrabose M.N."/>
            <person name="Chavez D."/>
            <person name="Clerk-Blankenburg K.P."/>
            <person name="Cree A."/>
            <person name="Dao M."/>
            <person name="Davis C."/>
            <person name="Chacko J."/>
            <person name="Dinh H."/>
            <person name="Dugan-Rocha S."/>
            <person name="Fowler G."/>
            <person name="Garner T.T."/>
            <person name="Garnes J."/>
            <person name="Gnirke A."/>
            <person name="Hawes A."/>
            <person name="Hernandez J."/>
            <person name="Hines S."/>
            <person name="Holder M."/>
            <person name="Hume J."/>
            <person name="Jhangiani S.N."/>
            <person name="Joshi V."/>
            <person name="Khan Z.M."/>
            <person name="Jackson L."/>
            <person name="Kovar C."/>
            <person name="Kowis A."/>
            <person name="Lee S."/>
            <person name="Lewis L.R."/>
            <person name="Margolis J."/>
            <person name="Morgan M."/>
            <person name="Nazareth L.V."/>
            <person name="Nguyen N."/>
            <person name="Okwuonu G."/>
            <person name="Parker D."/>
            <person name="Richards S."/>
            <person name="Ruiz S.J."/>
            <person name="Santibanez J."/>
            <person name="Savard J."/>
            <person name="Scherer S.E."/>
            <person name="Schneider B."/>
            <person name="Sodergren E."/>
            <person name="Tautz D."/>
            <person name="Vattahil S."/>
            <person name="Villasana D."/>
            <person name="White C.S."/>
            <person name="Wright R."/>
            <person name="Park Y."/>
            <person name="Beeman R.W."/>
            <person name="Lord J."/>
            <person name="Oppert B."/>
            <person name="Lorenzen M."/>
            <person name="Brown S."/>
            <person name="Wang L."/>
            <person name="Savard J."/>
            <person name="Tautz D."/>
            <person name="Richards S."/>
            <person name="Weinstock G."/>
            <person name="Gibbs R.A."/>
            <person name="Liu Y."/>
            <person name="Worley K."/>
            <person name="Weinstock G."/>
            <person name="Elsik C.G."/>
            <person name="Reese J.T."/>
            <person name="Elhaik E."/>
            <person name="Landan G."/>
            <person name="Graur D."/>
            <person name="Arensburger P."/>
            <person name="Atkinson P."/>
            <person name="Beeman R.W."/>
            <person name="Beidler J."/>
            <person name="Brown S.J."/>
            <person name="Demuth J.P."/>
            <person name="Drury D.W."/>
            <person name="Du Y.Z."/>
            <person name="Fujiwara H."/>
            <person name="Lorenzen M."/>
            <person name="Maselli V."/>
            <person name="Osanai M."/>
            <person name="Park Y."/>
            <person name="Robertson H.M."/>
            <person name="Tu Z."/>
            <person name="Wang J.J."/>
            <person name="Wang S."/>
            <person name="Richards S."/>
            <person name="Song H."/>
            <person name="Zhang L."/>
            <person name="Sodergren E."/>
            <person name="Werner D."/>
            <person name="Stanke M."/>
            <person name="Morgenstern B."/>
            <person name="Solovyev V."/>
            <person name="Kosarev P."/>
            <person name="Brown G."/>
            <person name="Chen H.C."/>
            <person name="Ermolaeva O."/>
            <person name="Hlavina W."/>
            <person name="Kapustin Y."/>
            <person name="Kiryutin B."/>
            <person name="Kitts P."/>
            <person name="Maglott D."/>
            <person name="Pruitt K."/>
            <person name="Sapojnikov V."/>
            <person name="Souvorov A."/>
            <person name="Mackey A.J."/>
            <person name="Waterhouse R.M."/>
            <person name="Wyder S."/>
            <person name="Zdobnov E.M."/>
            <person name="Zdobnov E.M."/>
            <person name="Wyder S."/>
            <person name="Kriventseva E.V."/>
            <person name="Kadowaki T."/>
            <person name="Bork P."/>
            <person name="Aranda M."/>
            <person name="Bao R."/>
            <person name="Beermann A."/>
            <person name="Berns N."/>
            <person name="Bolognesi R."/>
            <person name="Bonneton F."/>
            <person name="Bopp D."/>
            <person name="Brown S.J."/>
            <person name="Bucher G."/>
            <person name="Butts T."/>
            <person name="Chaumot A."/>
            <person name="Denell R.E."/>
            <person name="Ferrier D.E."/>
            <person name="Friedrich M."/>
            <person name="Gordon C.M."/>
            <person name="Jindra M."/>
            <person name="Klingler M."/>
            <person name="Lan Q."/>
            <person name="Lattorff H.M."/>
            <person name="Laudet V."/>
            <person name="von Levetsow C."/>
            <person name="Liu Z."/>
            <person name="Lutz R."/>
            <person name="Lynch J.A."/>
            <person name="da Fonseca R.N."/>
            <person name="Posnien N."/>
            <person name="Reuter R."/>
            <person name="Roth S."/>
            <person name="Savard J."/>
            <person name="Schinko J.B."/>
            <person name="Schmitt C."/>
            <person name="Schoppmeier M."/>
            <person name="Schroder R."/>
            <person name="Shippy T.D."/>
            <person name="Simonnet F."/>
            <person name="Marques-Souza H."/>
            <person name="Tautz D."/>
            <person name="Tomoyasu Y."/>
            <person name="Trauner J."/>
            <person name="Van der Zee M."/>
            <person name="Vervoort M."/>
            <person name="Wittkopp N."/>
            <person name="Wimmer E.A."/>
            <person name="Yang X."/>
            <person name="Jones A.K."/>
            <person name="Sattelle D.B."/>
            <person name="Ebert P.R."/>
            <person name="Nelson D."/>
            <person name="Scott J.G."/>
            <person name="Beeman R.W."/>
            <person name="Muthukrishnan S."/>
            <person name="Kramer K.J."/>
            <person name="Arakane Y."/>
            <person name="Beeman R.W."/>
            <person name="Zhu Q."/>
            <person name="Hogenkamp D."/>
            <person name="Dixit R."/>
            <person name="Oppert B."/>
            <person name="Jiang H."/>
            <person name="Zou Z."/>
            <person name="Marshall J."/>
            <person name="Elpidina E."/>
            <person name="Vinokurov K."/>
            <person name="Oppert C."/>
            <person name="Zou Z."/>
            <person name="Evans J."/>
            <person name="Lu Z."/>
            <person name="Zhao P."/>
            <person name="Sumathipala N."/>
            <person name="Altincicek B."/>
            <person name="Vilcinskas A."/>
            <person name="Williams M."/>
            <person name="Hultmark D."/>
            <person name="Hetru C."/>
            <person name="Jiang H."/>
            <person name="Grimmelikhuijzen C.J."/>
            <person name="Hauser F."/>
            <person name="Cazzamali G."/>
            <person name="Williamson M."/>
            <person name="Park Y."/>
            <person name="Li B."/>
            <person name="Tanaka Y."/>
            <person name="Predel R."/>
            <person name="Neupert S."/>
            <person name="Schachtner J."/>
            <person name="Verleyen P."/>
            <person name="Raible F."/>
            <person name="Bork P."/>
            <person name="Friedrich M."/>
            <person name="Walden K.K."/>
            <person name="Robertson H.M."/>
            <person name="Angeli S."/>
            <person name="Foret S."/>
            <person name="Bucher G."/>
            <person name="Schuetz S."/>
            <person name="Maleszka R."/>
            <person name="Wimmer E.A."/>
            <person name="Beeman R.W."/>
            <person name="Lorenzen M."/>
            <person name="Tomoyasu Y."/>
            <person name="Miller S.C."/>
            <person name="Grossmann D."/>
            <person name="Bucher G."/>
        </authorList>
    </citation>
    <scope>NUCLEOTIDE SEQUENCE [LARGE SCALE GENOMIC DNA]</scope>
    <source>
        <strain evidence="1 2">Georgia GA2</strain>
    </source>
</reference>
<dbReference type="HOGENOM" id="CLU_1333483_0_0_1"/>
<protein>
    <submittedName>
        <fullName evidence="1">Uncharacterized protein</fullName>
    </submittedName>
</protein>